<name>A0ABU8W6W2_9BURK</name>
<dbReference type="RefSeq" id="WP_340366299.1">
    <property type="nucleotide sequence ID" value="NZ_JBBKZV010000020.1"/>
</dbReference>
<organism evidence="1 2">
    <name type="scientific">Variovorax humicola</name>
    <dbReference type="NCBI Taxonomy" id="1769758"/>
    <lineage>
        <taxon>Bacteria</taxon>
        <taxon>Pseudomonadati</taxon>
        <taxon>Pseudomonadota</taxon>
        <taxon>Betaproteobacteria</taxon>
        <taxon>Burkholderiales</taxon>
        <taxon>Comamonadaceae</taxon>
        <taxon>Variovorax</taxon>
    </lineage>
</organism>
<accession>A0ABU8W6W2</accession>
<reference evidence="1 2" key="1">
    <citation type="submission" date="2024-03" db="EMBL/GenBank/DDBJ databases">
        <title>Novel species of the genus Variovorax.</title>
        <authorList>
            <person name="Liu Q."/>
            <person name="Xin Y.-H."/>
        </authorList>
    </citation>
    <scope>NUCLEOTIDE SEQUENCE [LARGE SCALE GENOMIC DNA]</scope>
    <source>
        <strain evidence="1 2">KACC 18501</strain>
    </source>
</reference>
<keyword evidence="2" id="KW-1185">Reference proteome</keyword>
<protein>
    <submittedName>
        <fullName evidence="1">Uncharacterized protein</fullName>
    </submittedName>
</protein>
<sequence>MAYDVPQLLGMSQQQLDDLFKASAPGDIPNGEAKGTAIVAPGTRFSDNIAQIINVFGWQGKIFDAQKGVLKNKILAFGVHAIVAKVYKDKSWLDGNECIVLDYSDTSFVASRIRDEIRLIGPDFYLGKVYWDKARLIDFCLQF</sequence>
<gene>
    <name evidence="1" type="ORF">WKW80_25145</name>
</gene>
<dbReference type="Proteomes" id="UP001363010">
    <property type="component" value="Unassembled WGS sequence"/>
</dbReference>
<evidence type="ECO:0000313" key="1">
    <source>
        <dbReference type="EMBL" id="MEJ8825274.1"/>
    </source>
</evidence>
<dbReference type="EMBL" id="JBBKZV010000020">
    <property type="protein sequence ID" value="MEJ8825274.1"/>
    <property type="molecule type" value="Genomic_DNA"/>
</dbReference>
<proteinExistence type="predicted"/>
<comment type="caution">
    <text evidence="1">The sequence shown here is derived from an EMBL/GenBank/DDBJ whole genome shotgun (WGS) entry which is preliminary data.</text>
</comment>
<evidence type="ECO:0000313" key="2">
    <source>
        <dbReference type="Proteomes" id="UP001363010"/>
    </source>
</evidence>